<dbReference type="AlphaFoldDB" id="A0A4Q0P2Q8"/>
<evidence type="ECO:0000256" key="1">
    <source>
        <dbReference type="ARBA" id="ARBA00007789"/>
    </source>
</evidence>
<comment type="similarity">
    <text evidence="1">To bacterial alkanal monooxygenase alpha and beta chains.</text>
</comment>
<dbReference type="InterPro" id="IPR011251">
    <property type="entry name" value="Luciferase-like_dom"/>
</dbReference>
<dbReference type="PANTHER" id="PTHR30137">
    <property type="entry name" value="LUCIFERASE-LIKE MONOOXYGENASE"/>
    <property type="match status" value="1"/>
</dbReference>
<comment type="caution">
    <text evidence="4">The sequence shown here is derived from an EMBL/GenBank/DDBJ whole genome shotgun (WGS) entry which is preliminary data.</text>
</comment>
<name>A0A4Q0P2Q8_9FLAO</name>
<reference evidence="4 5" key="1">
    <citation type="submission" date="2018-07" db="EMBL/GenBank/DDBJ databases">
        <title>Leeuwenhoekiella genomics.</title>
        <authorList>
            <person name="Tahon G."/>
            <person name="Willems A."/>
        </authorList>
    </citation>
    <scope>NUCLEOTIDE SEQUENCE [LARGE SCALE GENOMIC DNA]</scope>
    <source>
        <strain evidence="4 5">LMG 22550</strain>
    </source>
</reference>
<sequence>MENNVSTALLNTRFSVLDLVPIVEGVTASEAIQRSLDLARHVEKLGYTRFWISEHHNMESLASSAPTILIGHIAGGTTTIRVGSGGVMLPNHAPLVVAEQFGTLGTLYPNRIDLGLGRAPGTDQRTAMALRRYRQETVQDFPDNIDELQVYLSRENATAAVRATPGEGVELPLYLLGSSTFSAELAGKKGLPYAFASHFAPTHLHDALRLYHQNFKSSSQLDKPYAMACVNVIAADTDEEAQRLATSAKRFMLGVIRNTRKPLSPPVASMQGEWSEMERMQIEQMMHYTFIGSKQTIAAGLAQFQKETQVDELIVISHIYDHSARLKSYKIVSELFEAKEELAYSS</sequence>
<dbReference type="Gene3D" id="3.20.20.30">
    <property type="entry name" value="Luciferase-like domain"/>
    <property type="match status" value="1"/>
</dbReference>
<dbReference type="EMBL" id="QOVM01000007">
    <property type="protein sequence ID" value="RXG20854.1"/>
    <property type="molecule type" value="Genomic_DNA"/>
</dbReference>
<dbReference type="Pfam" id="PF00296">
    <property type="entry name" value="Bac_luciferase"/>
    <property type="match status" value="1"/>
</dbReference>
<dbReference type="FunFam" id="3.20.20.30:FF:000002">
    <property type="entry name" value="LLM class flavin-dependent oxidoreductase"/>
    <property type="match status" value="1"/>
</dbReference>
<dbReference type="GO" id="GO:0016705">
    <property type="term" value="F:oxidoreductase activity, acting on paired donors, with incorporation or reduction of molecular oxygen"/>
    <property type="evidence" value="ECO:0007669"/>
    <property type="project" value="InterPro"/>
</dbReference>
<feature type="domain" description="Luciferase-like" evidence="3">
    <location>
        <begin position="13"/>
        <end position="305"/>
    </location>
</feature>
<dbReference type="InterPro" id="IPR019949">
    <property type="entry name" value="CmoO-like"/>
</dbReference>
<gene>
    <name evidence="4" type="ORF">DSM00_2958</name>
</gene>
<dbReference type="NCBIfam" id="TIGR03558">
    <property type="entry name" value="oxido_grp_1"/>
    <property type="match status" value="1"/>
</dbReference>
<keyword evidence="5" id="KW-1185">Reference proteome</keyword>
<dbReference type="RefSeq" id="WP_128758701.1">
    <property type="nucleotide sequence ID" value="NZ_QOVM01000007.1"/>
</dbReference>
<organism evidence="4 5">
    <name type="scientific">Leeuwenhoekiella aequorea</name>
    <dbReference type="NCBI Taxonomy" id="283736"/>
    <lineage>
        <taxon>Bacteria</taxon>
        <taxon>Pseudomonadati</taxon>
        <taxon>Bacteroidota</taxon>
        <taxon>Flavobacteriia</taxon>
        <taxon>Flavobacteriales</taxon>
        <taxon>Flavobacteriaceae</taxon>
        <taxon>Leeuwenhoekiella</taxon>
    </lineage>
</organism>
<evidence type="ECO:0000259" key="3">
    <source>
        <dbReference type="Pfam" id="PF00296"/>
    </source>
</evidence>
<proteinExistence type="predicted"/>
<evidence type="ECO:0000313" key="4">
    <source>
        <dbReference type="EMBL" id="RXG20854.1"/>
    </source>
</evidence>
<evidence type="ECO:0000313" key="5">
    <source>
        <dbReference type="Proteomes" id="UP000289238"/>
    </source>
</evidence>
<dbReference type="InterPro" id="IPR036661">
    <property type="entry name" value="Luciferase-like_sf"/>
</dbReference>
<dbReference type="GO" id="GO:0005829">
    <property type="term" value="C:cytosol"/>
    <property type="evidence" value="ECO:0007669"/>
    <property type="project" value="TreeGrafter"/>
</dbReference>
<protein>
    <recommendedName>
        <fullName evidence="2">Luciferase-like monooxygenase</fullName>
    </recommendedName>
</protein>
<dbReference type="SUPFAM" id="SSF51679">
    <property type="entry name" value="Bacterial luciferase-like"/>
    <property type="match status" value="1"/>
</dbReference>
<accession>A0A4Q0P2Q8</accession>
<dbReference type="Proteomes" id="UP000289238">
    <property type="component" value="Unassembled WGS sequence"/>
</dbReference>
<evidence type="ECO:0000256" key="2">
    <source>
        <dbReference type="ARBA" id="ARBA00074555"/>
    </source>
</evidence>
<dbReference type="OrthoDB" id="9780518at2"/>
<dbReference type="PANTHER" id="PTHR30137:SF6">
    <property type="entry name" value="LUCIFERASE-LIKE MONOOXYGENASE"/>
    <property type="match status" value="1"/>
</dbReference>
<dbReference type="InterPro" id="IPR050766">
    <property type="entry name" value="Bact_Lucif_Oxidored"/>
</dbReference>